<dbReference type="PROSITE" id="PS51257">
    <property type="entry name" value="PROKAR_LIPOPROTEIN"/>
    <property type="match status" value="1"/>
</dbReference>
<sequence length="343" mass="35525">MASGITRRQALRGGSFLALGALAAACGTAGPSGPAAAPATSPAGTAGTPAGPWTFTDDRGKQATAPKPPQRIVAYVGAAAALQDFGVPSVGLFGSTTLKDGSKDPLAGDVDLAKATTIGTGYGEFNVEKYASLQPELLVTTKFNDLVWYVPEKQMGDIEALAPLVAIETVKDTDLKKVLARFEALAVSLGADVAAPAVAQAKAAFDAASAKVAETAKKGLKVLAVAGGPDQFWVARAGAGGYTDLTYLASLGLGLEKGAGDDPLYETLSWEQAGKYKADVILYDARSQWLTLADMKKKATFAEIPAVKAGQVIPWAVETPYSYQRQAAWLDKLDGQLSGFKPL</sequence>
<name>A0ABW7Z7W3_9ACTN</name>
<keyword evidence="4 6" id="KW-0732">Signal</keyword>
<evidence type="ECO:0000313" key="8">
    <source>
        <dbReference type="EMBL" id="MFI6502759.1"/>
    </source>
</evidence>
<accession>A0ABW7Z7W3</accession>
<feature type="region of interest" description="Disordered" evidence="5">
    <location>
        <begin position="30"/>
        <end position="67"/>
    </location>
</feature>
<reference evidence="8 9" key="1">
    <citation type="submission" date="2024-10" db="EMBL/GenBank/DDBJ databases">
        <title>The Natural Products Discovery Center: Release of the First 8490 Sequenced Strains for Exploring Actinobacteria Biosynthetic Diversity.</title>
        <authorList>
            <person name="Kalkreuter E."/>
            <person name="Kautsar S.A."/>
            <person name="Yang D."/>
            <person name="Bader C.D."/>
            <person name="Teijaro C.N."/>
            <person name="Fluegel L."/>
            <person name="Davis C.M."/>
            <person name="Simpson J.R."/>
            <person name="Lauterbach L."/>
            <person name="Steele A.D."/>
            <person name="Gui C."/>
            <person name="Meng S."/>
            <person name="Li G."/>
            <person name="Viehrig K."/>
            <person name="Ye F."/>
            <person name="Su P."/>
            <person name="Kiefer A.F."/>
            <person name="Nichols A."/>
            <person name="Cepeda A.J."/>
            <person name="Yan W."/>
            <person name="Fan B."/>
            <person name="Jiang Y."/>
            <person name="Adhikari A."/>
            <person name="Zheng C.-J."/>
            <person name="Schuster L."/>
            <person name="Cowan T.M."/>
            <person name="Smanski M.J."/>
            <person name="Chevrette M.G."/>
            <person name="De Carvalho L.P.S."/>
            <person name="Shen B."/>
        </authorList>
    </citation>
    <scope>NUCLEOTIDE SEQUENCE [LARGE SCALE GENOMIC DNA]</scope>
    <source>
        <strain evidence="8 9">NPDC050545</strain>
    </source>
</reference>
<dbReference type="PANTHER" id="PTHR30532:SF24">
    <property type="entry name" value="FERRIC ENTEROBACTIN-BINDING PERIPLASMIC PROTEIN FEPB"/>
    <property type="match status" value="1"/>
</dbReference>
<dbReference type="PROSITE" id="PS50983">
    <property type="entry name" value="FE_B12_PBP"/>
    <property type="match status" value="1"/>
</dbReference>
<comment type="similarity">
    <text evidence="2">Belongs to the bacterial solute-binding protein 8 family.</text>
</comment>
<evidence type="ECO:0000256" key="6">
    <source>
        <dbReference type="SAM" id="SignalP"/>
    </source>
</evidence>
<keyword evidence="9" id="KW-1185">Reference proteome</keyword>
<feature type="compositionally biased region" description="Low complexity" evidence="5">
    <location>
        <begin position="30"/>
        <end position="52"/>
    </location>
</feature>
<dbReference type="Proteomes" id="UP001612741">
    <property type="component" value="Unassembled WGS sequence"/>
</dbReference>
<dbReference type="Gene3D" id="3.40.50.1980">
    <property type="entry name" value="Nitrogenase molybdenum iron protein domain"/>
    <property type="match status" value="2"/>
</dbReference>
<feature type="chain" id="PRO_5046638140" evidence="6">
    <location>
        <begin position="24"/>
        <end position="343"/>
    </location>
</feature>
<feature type="signal peptide" evidence="6">
    <location>
        <begin position="1"/>
        <end position="23"/>
    </location>
</feature>
<feature type="domain" description="Fe/B12 periplasmic-binding" evidence="7">
    <location>
        <begin position="70"/>
        <end position="343"/>
    </location>
</feature>
<dbReference type="EMBL" id="JBITGY010000010">
    <property type="protein sequence ID" value="MFI6502759.1"/>
    <property type="molecule type" value="Genomic_DNA"/>
</dbReference>
<evidence type="ECO:0000259" key="7">
    <source>
        <dbReference type="PROSITE" id="PS50983"/>
    </source>
</evidence>
<protein>
    <submittedName>
        <fullName evidence="8">ABC transporter substrate-binding protein</fullName>
    </submittedName>
</protein>
<evidence type="ECO:0000256" key="2">
    <source>
        <dbReference type="ARBA" id="ARBA00008814"/>
    </source>
</evidence>
<proteinExistence type="inferred from homology"/>
<dbReference type="PROSITE" id="PS51318">
    <property type="entry name" value="TAT"/>
    <property type="match status" value="1"/>
</dbReference>
<evidence type="ECO:0000256" key="5">
    <source>
        <dbReference type="SAM" id="MobiDB-lite"/>
    </source>
</evidence>
<dbReference type="InterPro" id="IPR006311">
    <property type="entry name" value="TAT_signal"/>
</dbReference>
<evidence type="ECO:0000256" key="1">
    <source>
        <dbReference type="ARBA" id="ARBA00004196"/>
    </source>
</evidence>
<dbReference type="InterPro" id="IPR051313">
    <property type="entry name" value="Bact_iron-sidero_bind"/>
</dbReference>
<comment type="subcellular location">
    <subcellularLocation>
        <location evidence="1">Cell envelope</location>
    </subcellularLocation>
</comment>
<dbReference type="RefSeq" id="WP_397088273.1">
    <property type="nucleotide sequence ID" value="NZ_JBITGY010000010.1"/>
</dbReference>
<evidence type="ECO:0000256" key="3">
    <source>
        <dbReference type="ARBA" id="ARBA00022448"/>
    </source>
</evidence>
<evidence type="ECO:0000256" key="4">
    <source>
        <dbReference type="ARBA" id="ARBA00022729"/>
    </source>
</evidence>
<dbReference type="Pfam" id="PF01497">
    <property type="entry name" value="Peripla_BP_2"/>
    <property type="match status" value="1"/>
</dbReference>
<dbReference type="PANTHER" id="PTHR30532">
    <property type="entry name" value="IRON III DICITRATE-BINDING PERIPLASMIC PROTEIN"/>
    <property type="match status" value="1"/>
</dbReference>
<dbReference type="SUPFAM" id="SSF53807">
    <property type="entry name" value="Helical backbone' metal receptor"/>
    <property type="match status" value="1"/>
</dbReference>
<organism evidence="8 9">
    <name type="scientific">Nonomuraea typhae</name>
    <dbReference type="NCBI Taxonomy" id="2603600"/>
    <lineage>
        <taxon>Bacteria</taxon>
        <taxon>Bacillati</taxon>
        <taxon>Actinomycetota</taxon>
        <taxon>Actinomycetes</taxon>
        <taxon>Streptosporangiales</taxon>
        <taxon>Streptosporangiaceae</taxon>
        <taxon>Nonomuraea</taxon>
    </lineage>
</organism>
<comment type="caution">
    <text evidence="8">The sequence shown here is derived from an EMBL/GenBank/DDBJ whole genome shotgun (WGS) entry which is preliminary data.</text>
</comment>
<evidence type="ECO:0000313" key="9">
    <source>
        <dbReference type="Proteomes" id="UP001612741"/>
    </source>
</evidence>
<keyword evidence="3" id="KW-0813">Transport</keyword>
<gene>
    <name evidence="8" type="ORF">ACIBG2_35645</name>
</gene>
<dbReference type="InterPro" id="IPR002491">
    <property type="entry name" value="ABC_transptr_periplasmic_BD"/>
</dbReference>